<dbReference type="SUPFAM" id="SSF57850">
    <property type="entry name" value="RING/U-box"/>
    <property type="match status" value="3"/>
</dbReference>
<dbReference type="PROSITE" id="PS50089">
    <property type="entry name" value="ZF_RING_2"/>
    <property type="match status" value="1"/>
</dbReference>
<dbReference type="CDD" id="cd16773">
    <property type="entry name" value="RING-HC_RBR_TRIAD1"/>
    <property type="match status" value="1"/>
</dbReference>
<feature type="domain" description="RING-type" evidence="14">
    <location>
        <begin position="126"/>
        <end position="174"/>
    </location>
</feature>
<dbReference type="InterPro" id="IPR048962">
    <property type="entry name" value="ARIH1-like_UBL"/>
</dbReference>
<dbReference type="EC" id="2.3.2.31" evidence="6"/>
<keyword evidence="7" id="KW-0808">Transferase</keyword>
<dbReference type="InterPro" id="IPR001841">
    <property type="entry name" value="Znf_RING"/>
</dbReference>
<dbReference type="GO" id="GO:0008270">
    <property type="term" value="F:zinc ion binding"/>
    <property type="evidence" value="ECO:0007669"/>
    <property type="project" value="UniProtKB-KW"/>
</dbReference>
<dbReference type="InterPro" id="IPR045840">
    <property type="entry name" value="Ariadne"/>
</dbReference>
<dbReference type="InterPro" id="IPR013083">
    <property type="entry name" value="Znf_RING/FYVE/PHD"/>
</dbReference>
<reference evidence="16 17" key="1">
    <citation type="journal article" date="2017" name="Nat. Commun.">
        <title>Genome assembly with in vitro proximity ligation data and whole-genome triplication in lettuce.</title>
        <authorList>
            <person name="Reyes-Chin-Wo S."/>
            <person name="Wang Z."/>
            <person name="Yang X."/>
            <person name="Kozik A."/>
            <person name="Arikit S."/>
            <person name="Song C."/>
            <person name="Xia L."/>
            <person name="Froenicke L."/>
            <person name="Lavelle D.O."/>
            <person name="Truco M.J."/>
            <person name="Xia R."/>
            <person name="Zhu S."/>
            <person name="Xu C."/>
            <person name="Xu H."/>
            <person name="Xu X."/>
            <person name="Cox K."/>
            <person name="Korf I."/>
            <person name="Meyers B.C."/>
            <person name="Michelmore R.W."/>
        </authorList>
    </citation>
    <scope>NUCLEOTIDE SEQUENCE [LARGE SCALE GENOMIC DNA]</scope>
    <source>
        <strain evidence="17">cv. Salinas</strain>
        <tissue evidence="16">Seedlings</tissue>
    </source>
</reference>
<dbReference type="AlphaFoldDB" id="A0A9R1X5I0"/>
<evidence type="ECO:0000259" key="14">
    <source>
        <dbReference type="PROSITE" id="PS50089"/>
    </source>
</evidence>
<dbReference type="FunFam" id="3.30.40.10:FF:000019">
    <property type="entry name" value="RBR-type E3 ubiquitin transferase"/>
    <property type="match status" value="1"/>
</dbReference>
<dbReference type="EMBL" id="NBSK02000006">
    <property type="protein sequence ID" value="KAJ0199359.1"/>
    <property type="molecule type" value="Genomic_DNA"/>
</dbReference>
<comment type="catalytic activity">
    <reaction evidence="1">
        <text>[E2 ubiquitin-conjugating enzyme]-S-ubiquitinyl-L-cysteine + [acceptor protein]-L-lysine = [E2 ubiquitin-conjugating enzyme]-L-cysteine + [acceptor protein]-N(6)-ubiquitinyl-L-lysine.</text>
        <dbReference type="EC" id="2.3.2.31"/>
    </reaction>
</comment>
<keyword evidence="12" id="KW-0862">Zinc</keyword>
<evidence type="ECO:0000256" key="11">
    <source>
        <dbReference type="ARBA" id="ARBA00022786"/>
    </source>
</evidence>
<dbReference type="GO" id="GO:0005737">
    <property type="term" value="C:cytoplasm"/>
    <property type="evidence" value="ECO:0000318"/>
    <property type="project" value="GO_Central"/>
</dbReference>
<dbReference type="CDD" id="cd22586">
    <property type="entry name" value="Rcat_RBR_ARI1-like"/>
    <property type="match status" value="1"/>
</dbReference>
<evidence type="ECO:0000256" key="1">
    <source>
        <dbReference type="ARBA" id="ARBA00001798"/>
    </source>
</evidence>
<dbReference type="InterPro" id="IPR002867">
    <property type="entry name" value="IBR_dom"/>
</dbReference>
<dbReference type="GO" id="GO:0000151">
    <property type="term" value="C:ubiquitin ligase complex"/>
    <property type="evidence" value="ECO:0000318"/>
    <property type="project" value="GO_Central"/>
</dbReference>
<comment type="caution">
    <text evidence="16">The sequence shown here is derived from an EMBL/GenBank/DDBJ whole genome shotgun (WGS) entry which is preliminary data.</text>
</comment>
<evidence type="ECO:0000256" key="8">
    <source>
        <dbReference type="ARBA" id="ARBA00022723"/>
    </source>
</evidence>
<keyword evidence="8" id="KW-0479">Metal-binding</keyword>
<dbReference type="Pfam" id="PF22191">
    <property type="entry name" value="IBR_1"/>
    <property type="match status" value="1"/>
</dbReference>
<sequence>MDPYDSDYCDDGDYCDEDDYYEFDHHDDCDRRADVALTSRNGSSCKVITKECVSTAQREDLQRVMDLLSLREHQARTLLIHHRWDVDKVFQVLVENGKDRLYNEACVMVSNDSNVSSKNRSSIVLCEICLEEVPFYKMTTMDCGHYFCNTCWTEHFVVKINEGQSRRISCMASRCSVVCDEDKIRNYVSKKDPKLAEKFERYLLESYIEDNKRVKWCPSVPHCGNAIRVEDDEYCEVECACGVQFCFSCSSEAHSPCSCQMWELWSKKCQDESETCNWITVNTKTCPKCHKPVEKNGGCNLVRCICGQPFCWLCGGATGIQHTWDSIANHTCGRFNEEQIANTKRAKIEIVRYSHYHSRFKAHTDSLKAEIIMKEKLERKIVKMEARELEIKDYDWVRNGAKRLFRSRRILSYSYPFAFYMFSDTFLSDELTNLERNIKQNLFEDQQQQLEGHVEKLSHFLEQEFEEFSEDKVMDSRMRIIALSKVTDALCKNLYDCIDNEILLHLRTTINIAPYRSMGADKAVELDK</sequence>
<protein>
    <recommendedName>
        <fullName evidence="6">RBR-type E3 ubiquitin transferase</fullName>
        <ecNumber evidence="6">2.3.2.31</ecNumber>
    </recommendedName>
</protein>
<evidence type="ECO:0000256" key="13">
    <source>
        <dbReference type="PROSITE-ProRule" id="PRU00175"/>
    </source>
</evidence>
<keyword evidence="9" id="KW-0677">Repeat</keyword>
<accession>A0A9R1X5I0</accession>
<comment type="function">
    <text evidence="3">Might act as an E3 ubiquitin-protein ligase, or as part of E3 complex, which accepts ubiquitin from specific E2 ubiquitin-conjugating enzymes and then transfers it to substrates.</text>
</comment>
<gene>
    <name evidence="16" type="ORF">LSAT_V11C600340800</name>
</gene>
<evidence type="ECO:0000256" key="9">
    <source>
        <dbReference type="ARBA" id="ARBA00022737"/>
    </source>
</evidence>
<dbReference type="GO" id="GO:0016567">
    <property type="term" value="P:protein ubiquitination"/>
    <property type="evidence" value="ECO:0007669"/>
    <property type="project" value="InterPro"/>
</dbReference>
<organism evidence="16 17">
    <name type="scientific">Lactuca sativa</name>
    <name type="common">Garden lettuce</name>
    <dbReference type="NCBI Taxonomy" id="4236"/>
    <lineage>
        <taxon>Eukaryota</taxon>
        <taxon>Viridiplantae</taxon>
        <taxon>Streptophyta</taxon>
        <taxon>Embryophyta</taxon>
        <taxon>Tracheophyta</taxon>
        <taxon>Spermatophyta</taxon>
        <taxon>Magnoliopsida</taxon>
        <taxon>eudicotyledons</taxon>
        <taxon>Gunneridae</taxon>
        <taxon>Pentapetalae</taxon>
        <taxon>asterids</taxon>
        <taxon>campanulids</taxon>
        <taxon>Asterales</taxon>
        <taxon>Asteraceae</taxon>
        <taxon>Cichorioideae</taxon>
        <taxon>Cichorieae</taxon>
        <taxon>Lactucinae</taxon>
        <taxon>Lactuca</taxon>
    </lineage>
</organism>
<evidence type="ECO:0000256" key="5">
    <source>
        <dbReference type="ARBA" id="ARBA00005884"/>
    </source>
</evidence>
<dbReference type="CDD" id="cd20346">
    <property type="entry name" value="BRcat_RBR_ANKIB1"/>
    <property type="match status" value="1"/>
</dbReference>
<keyword evidence="17" id="KW-1185">Reference proteome</keyword>
<dbReference type="InterPro" id="IPR044066">
    <property type="entry name" value="TRIAD_supradom"/>
</dbReference>
<evidence type="ECO:0000256" key="3">
    <source>
        <dbReference type="ARBA" id="ARBA00003976"/>
    </source>
</evidence>
<evidence type="ECO:0000256" key="2">
    <source>
        <dbReference type="ARBA" id="ARBA00001947"/>
    </source>
</evidence>
<evidence type="ECO:0000256" key="12">
    <source>
        <dbReference type="ARBA" id="ARBA00022833"/>
    </source>
</evidence>
<dbReference type="SMART" id="SM00647">
    <property type="entry name" value="IBR"/>
    <property type="match status" value="2"/>
</dbReference>
<comment type="similarity">
    <text evidence="5">Belongs to the RBR family. Ariadne subfamily.</text>
</comment>
<dbReference type="GO" id="GO:0031624">
    <property type="term" value="F:ubiquitin conjugating enzyme binding"/>
    <property type="evidence" value="ECO:0000318"/>
    <property type="project" value="GO_Central"/>
</dbReference>
<keyword evidence="11" id="KW-0833">Ubl conjugation pathway</keyword>
<dbReference type="Pfam" id="PF19422">
    <property type="entry name" value="Ariadne"/>
    <property type="match status" value="1"/>
</dbReference>
<evidence type="ECO:0000256" key="6">
    <source>
        <dbReference type="ARBA" id="ARBA00012251"/>
    </source>
</evidence>
<evidence type="ECO:0000256" key="4">
    <source>
        <dbReference type="ARBA" id="ARBA00004906"/>
    </source>
</evidence>
<keyword evidence="10 13" id="KW-0863">Zinc-finger</keyword>
<dbReference type="GO" id="GO:0006511">
    <property type="term" value="P:ubiquitin-dependent protein catabolic process"/>
    <property type="evidence" value="ECO:0000318"/>
    <property type="project" value="GO_Central"/>
</dbReference>
<dbReference type="GO" id="GO:0061630">
    <property type="term" value="F:ubiquitin protein ligase activity"/>
    <property type="evidence" value="ECO:0000318"/>
    <property type="project" value="GO_Central"/>
</dbReference>
<evidence type="ECO:0000313" key="17">
    <source>
        <dbReference type="Proteomes" id="UP000235145"/>
    </source>
</evidence>
<proteinExistence type="inferred from homology"/>
<dbReference type="InterPro" id="IPR018957">
    <property type="entry name" value="Znf_C3HC4_RING-type"/>
</dbReference>
<dbReference type="Gene3D" id="3.30.40.10">
    <property type="entry name" value="Zinc/RING finger domain, C3HC4 (zinc finger)"/>
    <property type="match status" value="1"/>
</dbReference>
<name>A0A9R1X5I0_LACSA</name>
<dbReference type="FunFam" id="1.20.120.1750:FF:000013">
    <property type="entry name" value="RBR-type E3 ubiquitin transferase"/>
    <property type="match status" value="1"/>
</dbReference>
<dbReference type="Pfam" id="PF21235">
    <property type="entry name" value="UBA_ARI1"/>
    <property type="match status" value="1"/>
</dbReference>
<feature type="domain" description="RING-type" evidence="15">
    <location>
        <begin position="122"/>
        <end position="336"/>
    </location>
</feature>
<dbReference type="PANTHER" id="PTHR11685">
    <property type="entry name" value="RBR FAMILY RING FINGER AND IBR DOMAIN-CONTAINING"/>
    <property type="match status" value="1"/>
</dbReference>
<dbReference type="InterPro" id="IPR031127">
    <property type="entry name" value="E3_UB_ligase_RBR"/>
</dbReference>
<evidence type="ECO:0000256" key="10">
    <source>
        <dbReference type="ARBA" id="ARBA00022771"/>
    </source>
</evidence>
<dbReference type="PROSITE" id="PS51873">
    <property type="entry name" value="TRIAD"/>
    <property type="match status" value="1"/>
</dbReference>
<dbReference type="OrthoDB" id="10009520at2759"/>
<dbReference type="Pfam" id="PF01485">
    <property type="entry name" value="IBR"/>
    <property type="match status" value="1"/>
</dbReference>
<dbReference type="Pfam" id="PF00097">
    <property type="entry name" value="zf-C3HC4"/>
    <property type="match status" value="1"/>
</dbReference>
<evidence type="ECO:0000313" key="16">
    <source>
        <dbReference type="EMBL" id="KAJ0199359.1"/>
    </source>
</evidence>
<evidence type="ECO:0000256" key="7">
    <source>
        <dbReference type="ARBA" id="ARBA00022679"/>
    </source>
</evidence>
<comment type="cofactor">
    <cofactor evidence="2">
        <name>Zn(2+)</name>
        <dbReference type="ChEBI" id="CHEBI:29105"/>
    </cofactor>
</comment>
<comment type="pathway">
    <text evidence="4">Protein modification; protein ubiquitination.</text>
</comment>
<dbReference type="Gene3D" id="1.20.120.1750">
    <property type="match status" value="1"/>
</dbReference>
<dbReference type="Proteomes" id="UP000235145">
    <property type="component" value="Unassembled WGS sequence"/>
</dbReference>
<dbReference type="Gramene" id="rna-gnl|WGS:NBSK|LSAT_6X113180_mrna">
    <property type="protein sequence ID" value="cds-PLY84047.1"/>
    <property type="gene ID" value="gene-LSAT_6X113180"/>
</dbReference>
<evidence type="ECO:0000259" key="15">
    <source>
        <dbReference type="PROSITE" id="PS51873"/>
    </source>
</evidence>